<evidence type="ECO:0000313" key="3">
    <source>
        <dbReference type="EMBL" id="MFH0249847.1"/>
    </source>
</evidence>
<dbReference type="PROSITE" id="PS51257">
    <property type="entry name" value="PROKAR_LIPOPROTEIN"/>
    <property type="match status" value="1"/>
</dbReference>
<organism evidence="3 4">
    <name type="scientific">Streptomyces chitinivorans</name>
    <dbReference type="NCBI Taxonomy" id="1257027"/>
    <lineage>
        <taxon>Bacteria</taxon>
        <taxon>Bacillati</taxon>
        <taxon>Actinomycetota</taxon>
        <taxon>Actinomycetes</taxon>
        <taxon>Kitasatosporales</taxon>
        <taxon>Streptomycetaceae</taxon>
        <taxon>Streptomyces</taxon>
    </lineage>
</organism>
<comment type="caution">
    <text evidence="3">The sequence shown here is derived from an EMBL/GenBank/DDBJ whole genome shotgun (WGS) entry which is preliminary data.</text>
</comment>
<dbReference type="InterPro" id="IPR029046">
    <property type="entry name" value="LolA/LolB/LppX"/>
</dbReference>
<keyword evidence="2" id="KW-0732">Signal</keyword>
<sequence>MARVSRRTRTGAVAAAGLLAGTALIAGCGGQDTGPEDKAGTEAEREAGTGGEDGGEGDEAAAEIVRTAHEKTVAARTAKMTLKVRAAMGGQQQTLTGDGTVDLADSTSDLTVEAGGGERIEQRVVDETLYQRLPDQARDQLGVDEPWISVDLRELAGSNGTVGGVRINDPVRGLDYTRALDDDATRVGTEEVGGVETTRYRVNVDVDELADENTAEAERLRQQLGDSLPMHLWLDDQDRIRRQQFEISLDGEAARSNSGSRAQSQPPSREAREAKIRTVIEFSDFGTEVEVSPPPAEKTEDVTGKLARQTDRSSNG</sequence>
<protein>
    <recommendedName>
        <fullName evidence="5">LppX_LprAFG lipoprotein</fullName>
    </recommendedName>
</protein>
<accession>A0ABW7HVC2</accession>
<proteinExistence type="predicted"/>
<evidence type="ECO:0000256" key="2">
    <source>
        <dbReference type="SAM" id="SignalP"/>
    </source>
</evidence>
<keyword evidence="4" id="KW-1185">Reference proteome</keyword>
<evidence type="ECO:0008006" key="5">
    <source>
        <dbReference type="Google" id="ProtNLM"/>
    </source>
</evidence>
<dbReference type="Proteomes" id="UP001607069">
    <property type="component" value="Unassembled WGS sequence"/>
</dbReference>
<feature type="region of interest" description="Disordered" evidence="1">
    <location>
        <begin position="249"/>
        <end position="316"/>
    </location>
</feature>
<feature type="chain" id="PRO_5046716574" description="LppX_LprAFG lipoprotein" evidence="2">
    <location>
        <begin position="26"/>
        <end position="316"/>
    </location>
</feature>
<feature type="signal peptide" evidence="2">
    <location>
        <begin position="1"/>
        <end position="25"/>
    </location>
</feature>
<gene>
    <name evidence="3" type="ORF">ACG5V6_16675</name>
</gene>
<feature type="compositionally biased region" description="Polar residues" evidence="1">
    <location>
        <begin position="255"/>
        <end position="267"/>
    </location>
</feature>
<dbReference type="Gene3D" id="2.50.20.20">
    <property type="match status" value="1"/>
</dbReference>
<dbReference type="EMBL" id="JBIHMK010000061">
    <property type="protein sequence ID" value="MFH0249847.1"/>
    <property type="molecule type" value="Genomic_DNA"/>
</dbReference>
<dbReference type="RefSeq" id="WP_279950499.1">
    <property type="nucleotide sequence ID" value="NZ_BAABEN010000007.1"/>
</dbReference>
<feature type="region of interest" description="Disordered" evidence="1">
    <location>
        <begin position="29"/>
        <end position="58"/>
    </location>
</feature>
<feature type="compositionally biased region" description="Basic and acidic residues" evidence="1">
    <location>
        <begin position="269"/>
        <end position="278"/>
    </location>
</feature>
<name>A0ABW7HVC2_9ACTN</name>
<evidence type="ECO:0000256" key="1">
    <source>
        <dbReference type="SAM" id="MobiDB-lite"/>
    </source>
</evidence>
<feature type="compositionally biased region" description="Basic and acidic residues" evidence="1">
    <location>
        <begin position="35"/>
        <end position="47"/>
    </location>
</feature>
<reference evidence="3 4" key="1">
    <citation type="submission" date="2024-10" db="EMBL/GenBank/DDBJ databases">
        <authorList>
            <person name="Cho J.-C."/>
        </authorList>
    </citation>
    <scope>NUCLEOTIDE SEQUENCE [LARGE SCALE GENOMIC DNA]</scope>
    <source>
        <strain evidence="3 4">KCTC29696</strain>
    </source>
</reference>
<feature type="compositionally biased region" description="Basic and acidic residues" evidence="1">
    <location>
        <begin position="297"/>
        <end position="316"/>
    </location>
</feature>
<dbReference type="SUPFAM" id="SSF89392">
    <property type="entry name" value="Prokaryotic lipoproteins and lipoprotein localization factors"/>
    <property type="match status" value="1"/>
</dbReference>
<evidence type="ECO:0000313" key="4">
    <source>
        <dbReference type="Proteomes" id="UP001607069"/>
    </source>
</evidence>